<proteinExistence type="predicted"/>
<evidence type="ECO:0000256" key="1">
    <source>
        <dbReference type="SAM" id="MobiDB-lite"/>
    </source>
</evidence>
<dbReference type="RefSeq" id="XP_014672698.1">
    <property type="nucleotide sequence ID" value="XM_014817212.1"/>
</dbReference>
<dbReference type="RefSeq" id="XP_014672699.1">
    <property type="nucleotide sequence ID" value="XM_014817213.1"/>
</dbReference>
<dbReference type="Proteomes" id="UP000695022">
    <property type="component" value="Unplaced"/>
</dbReference>
<gene>
    <name evidence="3 4" type="primary">LOC106813149</name>
</gene>
<protein>
    <submittedName>
        <fullName evidence="3 4">Uncharacterized protein LOC106813149</fullName>
    </submittedName>
</protein>
<evidence type="ECO:0000313" key="2">
    <source>
        <dbReference type="Proteomes" id="UP000695022"/>
    </source>
</evidence>
<sequence>MPDIRFDLPQDGLARPRKNSPVSMSGKRRGSGENQAESGNKDPLAPMLSKISERTEPRSEPLTPTSPGVVAVAPDARRCVFVTGGNVSPLDALVLNALIVPVVKVISKSSEQIPDAVTAGGRHGNADAALAPLRRARSCDSLLEERGGRGGGGGGWRTIPGLRGSFERILTCERRKDAADGSGGAPCPAAPTPMLVGVKPRSLRWQPSVEHIHPHRVVPKKRSTEWPPGGAEANDVRATGAKRGYLSKLLDRGRSPTTSADVPVV</sequence>
<name>A0ABM1EKH8_PRICU</name>
<accession>A0ABM1EKH8</accession>
<evidence type="ECO:0000313" key="4">
    <source>
        <dbReference type="RefSeq" id="XP_014672699.1"/>
    </source>
</evidence>
<evidence type="ECO:0000313" key="3">
    <source>
        <dbReference type="RefSeq" id="XP_014672698.1"/>
    </source>
</evidence>
<feature type="region of interest" description="Disordered" evidence="1">
    <location>
        <begin position="1"/>
        <end position="69"/>
    </location>
</feature>
<organism evidence="2 4">
    <name type="scientific">Priapulus caudatus</name>
    <name type="common">Priapulid worm</name>
    <dbReference type="NCBI Taxonomy" id="37621"/>
    <lineage>
        <taxon>Eukaryota</taxon>
        <taxon>Metazoa</taxon>
        <taxon>Ecdysozoa</taxon>
        <taxon>Scalidophora</taxon>
        <taxon>Priapulida</taxon>
        <taxon>Priapulimorpha</taxon>
        <taxon>Priapulimorphida</taxon>
        <taxon>Priapulidae</taxon>
        <taxon>Priapulus</taxon>
    </lineage>
</organism>
<keyword evidence="2" id="KW-1185">Reference proteome</keyword>
<reference evidence="3 4" key="1">
    <citation type="submission" date="2025-05" db="UniProtKB">
        <authorList>
            <consortium name="RefSeq"/>
        </authorList>
    </citation>
    <scope>IDENTIFICATION</scope>
</reference>
<dbReference type="GeneID" id="106813149"/>
<feature type="region of interest" description="Disordered" evidence="1">
    <location>
        <begin position="217"/>
        <end position="242"/>
    </location>
</feature>